<evidence type="ECO:0000313" key="1">
    <source>
        <dbReference type="EMBL" id="OCF55390.1"/>
    </source>
</evidence>
<dbReference type="AlphaFoldDB" id="A0A1B9IJ33"/>
<protein>
    <submittedName>
        <fullName evidence="1">Uncharacterized protein</fullName>
    </submittedName>
</protein>
<gene>
    <name evidence="1" type="ORF">L486_06873</name>
</gene>
<accession>A0A1B9IJ33</accession>
<proteinExistence type="predicted"/>
<reference evidence="1 2" key="1">
    <citation type="submission" date="2013-07" db="EMBL/GenBank/DDBJ databases">
        <title>The Genome Sequence of Kwoniella mangroviensis CBS10435.</title>
        <authorList>
            <consortium name="The Broad Institute Genome Sequencing Platform"/>
            <person name="Cuomo C."/>
            <person name="Litvintseva A."/>
            <person name="Chen Y."/>
            <person name="Heitman J."/>
            <person name="Sun S."/>
            <person name="Springer D."/>
            <person name="Dromer F."/>
            <person name="Young S.K."/>
            <person name="Zeng Q."/>
            <person name="Gargeya S."/>
            <person name="Fitzgerald M."/>
            <person name="Abouelleil A."/>
            <person name="Alvarado L."/>
            <person name="Berlin A.M."/>
            <person name="Chapman S.B."/>
            <person name="Dewar J."/>
            <person name="Goldberg J."/>
            <person name="Griggs A."/>
            <person name="Gujja S."/>
            <person name="Hansen M."/>
            <person name="Howarth C."/>
            <person name="Imamovic A."/>
            <person name="Larimer J."/>
            <person name="McCowan C."/>
            <person name="Murphy C."/>
            <person name="Pearson M."/>
            <person name="Priest M."/>
            <person name="Roberts A."/>
            <person name="Saif S."/>
            <person name="Shea T."/>
            <person name="Sykes S."/>
            <person name="Wortman J."/>
            <person name="Nusbaum C."/>
            <person name="Birren B."/>
        </authorList>
    </citation>
    <scope>NUCLEOTIDE SEQUENCE [LARGE SCALE GENOMIC DNA]</scope>
    <source>
        <strain evidence="1 2">CBS 10435</strain>
    </source>
</reference>
<organism evidence="1 2">
    <name type="scientific">Kwoniella mangroviensis CBS 10435</name>
    <dbReference type="NCBI Taxonomy" id="1331196"/>
    <lineage>
        <taxon>Eukaryota</taxon>
        <taxon>Fungi</taxon>
        <taxon>Dikarya</taxon>
        <taxon>Basidiomycota</taxon>
        <taxon>Agaricomycotina</taxon>
        <taxon>Tremellomycetes</taxon>
        <taxon>Tremellales</taxon>
        <taxon>Cryptococcaceae</taxon>
        <taxon>Kwoniella</taxon>
    </lineage>
</organism>
<dbReference type="EMBL" id="KI669466">
    <property type="protein sequence ID" value="OCF55390.1"/>
    <property type="molecule type" value="Genomic_DNA"/>
</dbReference>
<name>A0A1B9IJ33_9TREE</name>
<sequence>MPINPEDLLARLQLNDDDLRDIETTFKDGKEDLSECVICKEDIFDILREAEKDNKGGMEGILSLWYTVSHAL</sequence>
<dbReference type="OrthoDB" id="10604431at2759"/>
<dbReference type="Proteomes" id="UP000092583">
    <property type="component" value="Unassembled WGS sequence"/>
</dbReference>
<keyword evidence="2" id="KW-1185">Reference proteome</keyword>
<evidence type="ECO:0000313" key="2">
    <source>
        <dbReference type="Proteomes" id="UP000092583"/>
    </source>
</evidence>
<reference evidence="2" key="2">
    <citation type="submission" date="2013-12" db="EMBL/GenBank/DDBJ databases">
        <title>Evolution of pathogenesis and genome organization in the Tremellales.</title>
        <authorList>
            <person name="Cuomo C."/>
            <person name="Litvintseva A."/>
            <person name="Heitman J."/>
            <person name="Chen Y."/>
            <person name="Sun S."/>
            <person name="Springer D."/>
            <person name="Dromer F."/>
            <person name="Young S."/>
            <person name="Zeng Q."/>
            <person name="Chapman S."/>
            <person name="Gujja S."/>
            <person name="Saif S."/>
            <person name="Birren B."/>
        </authorList>
    </citation>
    <scope>NUCLEOTIDE SEQUENCE [LARGE SCALE GENOMIC DNA]</scope>
    <source>
        <strain evidence="2">CBS 10435</strain>
    </source>
</reference>